<name>A0A5R9AAU1_9MICC</name>
<evidence type="ECO:0000256" key="1">
    <source>
        <dbReference type="SAM" id="MobiDB-lite"/>
    </source>
</evidence>
<dbReference type="OrthoDB" id="5951444at2"/>
<dbReference type="InterPro" id="IPR014922">
    <property type="entry name" value="YdhG-like"/>
</dbReference>
<feature type="domain" description="YdhG-like" evidence="2">
    <location>
        <begin position="114"/>
        <end position="214"/>
    </location>
</feature>
<evidence type="ECO:0000313" key="4">
    <source>
        <dbReference type="Proteomes" id="UP000306544"/>
    </source>
</evidence>
<accession>A0A5R9AAU1</accession>
<dbReference type="AlphaFoldDB" id="A0A5R9AAU1"/>
<reference evidence="3 4" key="1">
    <citation type="submission" date="2019-05" db="EMBL/GenBank/DDBJ databases">
        <title>Nesterenkonia sp. GY239, isolated from the Southern Atlantic Ocean.</title>
        <authorList>
            <person name="Zhang G."/>
        </authorList>
    </citation>
    <scope>NUCLEOTIDE SEQUENCE [LARGE SCALE GENOMIC DNA]</scope>
    <source>
        <strain evidence="3 4">GY239</strain>
    </source>
</reference>
<proteinExistence type="predicted"/>
<comment type="caution">
    <text evidence="3">The sequence shown here is derived from an EMBL/GenBank/DDBJ whole genome shotgun (WGS) entry which is preliminary data.</text>
</comment>
<protein>
    <submittedName>
        <fullName evidence="3">Helix-hairpin-helix domain-containing protein</fullName>
    </submittedName>
</protein>
<dbReference type="EMBL" id="VAWA01000007">
    <property type="protein sequence ID" value="TLP75748.1"/>
    <property type="molecule type" value="Genomic_DNA"/>
</dbReference>
<dbReference type="SUPFAM" id="SSF159888">
    <property type="entry name" value="YdhG-like"/>
    <property type="match status" value="1"/>
</dbReference>
<dbReference type="RefSeq" id="WP_138170113.1">
    <property type="nucleotide sequence ID" value="NZ_VAWA01000007.1"/>
</dbReference>
<gene>
    <name evidence="3" type="ORF">FEF27_06865</name>
</gene>
<sequence>MSTSYESVAGVGRPAQDALRLAGYPDLESLDGVDYGKLASLHGVGKRGLERLQAALVERGLSLSGQVPEPEVRRAVITPGHTGQNAPDLKTAPSKQSPSEFVEQLEVPRRVEHGRLLLEIFARATGEQPVMWGPSMIGYGQVHYRYATGREGDTFRVGFSPRKAKITVYGITGSPQAESLLLRLGKHTTGQACLYFNKPEDIDLEVLEEMIRCAWQADLNARC</sequence>
<organism evidence="3 4">
    <name type="scientific">Nesterenkonia sphaerica</name>
    <dbReference type="NCBI Taxonomy" id="1804988"/>
    <lineage>
        <taxon>Bacteria</taxon>
        <taxon>Bacillati</taxon>
        <taxon>Actinomycetota</taxon>
        <taxon>Actinomycetes</taxon>
        <taxon>Micrococcales</taxon>
        <taxon>Micrococcaceae</taxon>
        <taxon>Nesterenkonia</taxon>
    </lineage>
</organism>
<dbReference type="Proteomes" id="UP000306544">
    <property type="component" value="Unassembled WGS sequence"/>
</dbReference>
<evidence type="ECO:0000313" key="3">
    <source>
        <dbReference type="EMBL" id="TLP75748.1"/>
    </source>
</evidence>
<dbReference type="Pfam" id="PF08818">
    <property type="entry name" value="DUF1801"/>
    <property type="match status" value="1"/>
</dbReference>
<keyword evidence="4" id="KW-1185">Reference proteome</keyword>
<feature type="region of interest" description="Disordered" evidence="1">
    <location>
        <begin position="77"/>
        <end position="97"/>
    </location>
</feature>
<evidence type="ECO:0000259" key="2">
    <source>
        <dbReference type="Pfam" id="PF08818"/>
    </source>
</evidence>